<keyword evidence="1" id="KW-0479">Metal-binding</keyword>
<keyword evidence="3" id="KW-0862">Zinc</keyword>
<evidence type="ECO:0000313" key="7">
    <source>
        <dbReference type="EMBL" id="RMX68432.1"/>
    </source>
</evidence>
<protein>
    <recommendedName>
        <fullName evidence="6">BED-type domain-containing protein</fullName>
    </recommendedName>
</protein>
<name>A0A3M6VQ52_9STRA</name>
<keyword evidence="2 4" id="KW-0863">Zinc-finger</keyword>
<sequence>MYKTQLLVAVVPLAGEGVPVRPHPVPLSDVMTSSATSSDDHRTKSKLTAGRKRGPVYEHFEDVPSTSGNNQKKMRCLYCQEDTFQLSGRLKLHLSTKCPQVPPDVKVKYAKSVGVMSCKVENVPNVDPLAKSTLVATPIQSMATFKSPTATIKSSTVTIEQSPTVTKSSSASPIQVAKCDVPNMRNFEEKLTTAMITTNTPWSLLDNADFRAAMEVLHPSSDTFPLTSHRARTEVLNRLSLKYQCECNAVLATSNAITLVVNNTGVSAGGTKETTYVALDEWRRAFVLAEGSNAFKAPCVTEMLSVLSKLQLASPNSTLFLCTPTSGAYAHARRELLRSANATSKPVALMGACMIQQTALLLHELVLCSLSLEEALDNAVLTADALHVMPSLRHHVLHGVYANNSAVETNINAFAQVSVTSWLSIAMAVKQATRLEPFLRRAVSEEENTSSSSSILRQLIDMCSSDMAWNTLRHTAQLLAPLHFVSALSEMQTTTSGQLLALWIWLFGASTRSPLLDGNSDALISSFLQRMDCYVEEHFVACLVLDPRVHGAGLSVSGLRRARGITVRIATTLVHNFNENKFIRSYNDYMKQQGDFGEAGVWNAANTSSPIKFWGDYEGDPLHNQLAIVAKTLCSFVPHTCSIEELWSAHAQPSTKGVNAEVSKQHEKCTKIRRGAVLSARVDAKDVVSRFQTLLDVENEPSAEEMLQSNATTQKMDGQKTNHNLSVRSVLESIQDGIEEDATGSDAPLTALDVSWFDISSSGLDKIRSTMKKYLSAAIQQ</sequence>
<feature type="compositionally biased region" description="Basic residues" evidence="5">
    <location>
        <begin position="43"/>
        <end position="53"/>
    </location>
</feature>
<evidence type="ECO:0000259" key="6">
    <source>
        <dbReference type="PROSITE" id="PS50808"/>
    </source>
</evidence>
<evidence type="ECO:0000256" key="3">
    <source>
        <dbReference type="ARBA" id="ARBA00022833"/>
    </source>
</evidence>
<dbReference type="PROSITE" id="PS50808">
    <property type="entry name" value="ZF_BED"/>
    <property type="match status" value="1"/>
</dbReference>
<evidence type="ECO:0000256" key="4">
    <source>
        <dbReference type="PROSITE-ProRule" id="PRU00027"/>
    </source>
</evidence>
<dbReference type="AlphaFoldDB" id="A0A3M6VQ52"/>
<evidence type="ECO:0000313" key="8">
    <source>
        <dbReference type="Proteomes" id="UP000282087"/>
    </source>
</evidence>
<reference evidence="7 8" key="1">
    <citation type="submission" date="2018-06" db="EMBL/GenBank/DDBJ databases">
        <title>Comparative genomics of downy mildews reveals potential adaptations to biotrophy.</title>
        <authorList>
            <person name="Fletcher K."/>
            <person name="Klosterman S.J."/>
            <person name="Derevnina L."/>
            <person name="Martin F."/>
            <person name="Koike S."/>
            <person name="Reyes Chin-Wo S."/>
            <person name="Mou B."/>
            <person name="Michelmore R."/>
        </authorList>
    </citation>
    <scope>NUCLEOTIDE SEQUENCE [LARGE SCALE GENOMIC DNA]</scope>
    <source>
        <strain evidence="7 8">R14</strain>
    </source>
</reference>
<dbReference type="GO" id="GO:0003677">
    <property type="term" value="F:DNA binding"/>
    <property type="evidence" value="ECO:0007669"/>
    <property type="project" value="InterPro"/>
</dbReference>
<evidence type="ECO:0000256" key="1">
    <source>
        <dbReference type="ARBA" id="ARBA00022723"/>
    </source>
</evidence>
<proteinExistence type="predicted"/>
<evidence type="ECO:0000256" key="5">
    <source>
        <dbReference type="SAM" id="MobiDB-lite"/>
    </source>
</evidence>
<accession>A0A3M6VQ52</accession>
<dbReference type="GO" id="GO:0008270">
    <property type="term" value="F:zinc ion binding"/>
    <property type="evidence" value="ECO:0007669"/>
    <property type="project" value="UniProtKB-KW"/>
</dbReference>
<organism evidence="7 8">
    <name type="scientific">Peronospora effusa</name>
    <dbReference type="NCBI Taxonomy" id="542832"/>
    <lineage>
        <taxon>Eukaryota</taxon>
        <taxon>Sar</taxon>
        <taxon>Stramenopiles</taxon>
        <taxon>Oomycota</taxon>
        <taxon>Peronosporomycetes</taxon>
        <taxon>Peronosporales</taxon>
        <taxon>Peronosporaceae</taxon>
        <taxon>Peronospora</taxon>
    </lineage>
</organism>
<dbReference type="EMBL" id="QLLG01000071">
    <property type="protein sequence ID" value="RMX68432.1"/>
    <property type="molecule type" value="Genomic_DNA"/>
</dbReference>
<feature type="region of interest" description="Disordered" evidence="5">
    <location>
        <begin position="24"/>
        <end position="53"/>
    </location>
</feature>
<keyword evidence="8" id="KW-1185">Reference proteome</keyword>
<dbReference type="Proteomes" id="UP000282087">
    <property type="component" value="Unassembled WGS sequence"/>
</dbReference>
<gene>
    <name evidence="7" type="ORF">DD238_004678</name>
</gene>
<evidence type="ECO:0000256" key="2">
    <source>
        <dbReference type="ARBA" id="ARBA00022771"/>
    </source>
</evidence>
<comment type="caution">
    <text evidence="7">The sequence shown here is derived from an EMBL/GenBank/DDBJ whole genome shotgun (WGS) entry which is preliminary data.</text>
</comment>
<feature type="domain" description="BED-type" evidence="6">
    <location>
        <begin position="51"/>
        <end position="105"/>
    </location>
</feature>
<dbReference type="VEuPathDB" id="FungiDB:DD237_002053"/>
<dbReference type="InterPro" id="IPR003656">
    <property type="entry name" value="Znf_BED"/>
</dbReference>